<gene>
    <name evidence="1" type="ORF">FSARC_1138</name>
</gene>
<evidence type="ECO:0000313" key="1">
    <source>
        <dbReference type="EMBL" id="KAF4972241.1"/>
    </source>
</evidence>
<accession>A0A8H4XFG0</accession>
<sequence length="487" mass="57032">MDCFSSLPPEINVKILFDLKITSNIASLLAASPTMLAHYRHSKQRIQRTHLQNELYGSLLQDALAVANFPSEKALETDSKRALHHIEKWKQARFPDPFLHRDSATIERLNRLYTRLSKYIEDYITKATSIFPPRAYLSIPTPSSNLDHLQFRGQSIGIKILKINALGDDEKRRLFQAFIRYELVSKIHYLIESRELRVIDRLVSSSFRNLQYWEVEALRCVYFYMQDLYGAIFAHLGDSWLPDIPLTLVTETDGMIQDEGLQFPDNVWFCSHRYMSDTEISRTTANVILPDELAFLGFDCITTLLHSPRDKRGCPFQLEKWLCEIPKRLRYKHWAGGLKMYSLFMNSIFKVRPQNPWDDSSEICRMLRLNNGISLEHVHPDAAPHAELLLNICRQRGWVFFDDACHYYDGNILRHFPTHKQLERQWQNPTIPFSICRYSREHDPHRSQTWQVDHDEWGLYRDLIANLRKKIGGLILLVLELKSCITP</sequence>
<protein>
    <submittedName>
        <fullName evidence="1">Uncharacterized protein</fullName>
    </submittedName>
</protein>
<organism evidence="1 2">
    <name type="scientific">Fusarium sarcochroum</name>
    <dbReference type="NCBI Taxonomy" id="1208366"/>
    <lineage>
        <taxon>Eukaryota</taxon>
        <taxon>Fungi</taxon>
        <taxon>Dikarya</taxon>
        <taxon>Ascomycota</taxon>
        <taxon>Pezizomycotina</taxon>
        <taxon>Sordariomycetes</taxon>
        <taxon>Hypocreomycetidae</taxon>
        <taxon>Hypocreales</taxon>
        <taxon>Nectriaceae</taxon>
        <taxon>Fusarium</taxon>
        <taxon>Fusarium lateritium species complex</taxon>
    </lineage>
</organism>
<name>A0A8H4XFG0_9HYPO</name>
<dbReference type="Proteomes" id="UP000622797">
    <property type="component" value="Unassembled WGS sequence"/>
</dbReference>
<proteinExistence type="predicted"/>
<reference evidence="1" key="1">
    <citation type="journal article" date="2020" name="BMC Genomics">
        <title>Correction to: Identification and distribution of gene clusters required for synthesis of sphingolipid metabolism inhibitors in diverse species of the filamentous fungus Fusarium.</title>
        <authorList>
            <person name="Kim H.S."/>
            <person name="Lohmar J.M."/>
            <person name="Busman M."/>
            <person name="Brown D.W."/>
            <person name="Naumann T.A."/>
            <person name="Divon H.H."/>
            <person name="Lysoe E."/>
            <person name="Uhlig S."/>
            <person name="Proctor R.H."/>
        </authorList>
    </citation>
    <scope>NUCLEOTIDE SEQUENCE</scope>
    <source>
        <strain evidence="1">NRRL 20472</strain>
    </source>
</reference>
<evidence type="ECO:0000313" key="2">
    <source>
        <dbReference type="Proteomes" id="UP000622797"/>
    </source>
</evidence>
<reference evidence="1" key="2">
    <citation type="submission" date="2020-05" db="EMBL/GenBank/DDBJ databases">
        <authorList>
            <person name="Kim H.-S."/>
            <person name="Proctor R.H."/>
            <person name="Brown D.W."/>
        </authorList>
    </citation>
    <scope>NUCLEOTIDE SEQUENCE</scope>
    <source>
        <strain evidence="1">NRRL 20472</strain>
    </source>
</reference>
<keyword evidence="2" id="KW-1185">Reference proteome</keyword>
<dbReference type="EMBL" id="JABEXW010000063">
    <property type="protein sequence ID" value="KAF4972241.1"/>
    <property type="molecule type" value="Genomic_DNA"/>
</dbReference>
<dbReference type="AlphaFoldDB" id="A0A8H4XFG0"/>
<dbReference type="OrthoDB" id="4636359at2759"/>
<comment type="caution">
    <text evidence="1">The sequence shown here is derived from an EMBL/GenBank/DDBJ whole genome shotgun (WGS) entry which is preliminary data.</text>
</comment>